<keyword evidence="3" id="KW-1185">Reference proteome</keyword>
<proteinExistence type="predicted"/>
<sequence>MVSGGIEWKGTECKLDQTEIEWISKSRVGSGLESTEGPGAKPRTVPGPESTVETRLQFTARSLHIKDERTHFMFTFASFSAVIRGYVRRESGQWPTCDLAAQLRRAPINLRRCPPARPPPPAAAQQPDKETH</sequence>
<gene>
    <name evidence="2" type="ORF">EVAR_37924_1</name>
</gene>
<evidence type="ECO:0000256" key="1">
    <source>
        <dbReference type="SAM" id="MobiDB-lite"/>
    </source>
</evidence>
<feature type="region of interest" description="Disordered" evidence="1">
    <location>
        <begin position="110"/>
        <end position="132"/>
    </location>
</feature>
<dbReference type="EMBL" id="BGZK01000813">
    <property type="protein sequence ID" value="GBP61393.1"/>
    <property type="molecule type" value="Genomic_DNA"/>
</dbReference>
<evidence type="ECO:0000313" key="2">
    <source>
        <dbReference type="EMBL" id="GBP61393.1"/>
    </source>
</evidence>
<dbReference type="AlphaFoldDB" id="A0A4C1XDX7"/>
<reference evidence="2 3" key="1">
    <citation type="journal article" date="2019" name="Commun. Biol.">
        <title>The bagworm genome reveals a unique fibroin gene that provides high tensile strength.</title>
        <authorList>
            <person name="Kono N."/>
            <person name="Nakamura H."/>
            <person name="Ohtoshi R."/>
            <person name="Tomita M."/>
            <person name="Numata K."/>
            <person name="Arakawa K."/>
        </authorList>
    </citation>
    <scope>NUCLEOTIDE SEQUENCE [LARGE SCALE GENOMIC DNA]</scope>
</reference>
<comment type="caution">
    <text evidence="2">The sequence shown here is derived from an EMBL/GenBank/DDBJ whole genome shotgun (WGS) entry which is preliminary data.</text>
</comment>
<protein>
    <submittedName>
        <fullName evidence="2">Uncharacterized protein</fullName>
    </submittedName>
</protein>
<feature type="region of interest" description="Disordered" evidence="1">
    <location>
        <begin position="26"/>
        <end position="51"/>
    </location>
</feature>
<dbReference type="Proteomes" id="UP000299102">
    <property type="component" value="Unassembled WGS sequence"/>
</dbReference>
<name>A0A4C1XDX7_EUMVA</name>
<evidence type="ECO:0000313" key="3">
    <source>
        <dbReference type="Proteomes" id="UP000299102"/>
    </source>
</evidence>
<organism evidence="2 3">
    <name type="scientific">Eumeta variegata</name>
    <name type="common">Bagworm moth</name>
    <name type="synonym">Eumeta japonica</name>
    <dbReference type="NCBI Taxonomy" id="151549"/>
    <lineage>
        <taxon>Eukaryota</taxon>
        <taxon>Metazoa</taxon>
        <taxon>Ecdysozoa</taxon>
        <taxon>Arthropoda</taxon>
        <taxon>Hexapoda</taxon>
        <taxon>Insecta</taxon>
        <taxon>Pterygota</taxon>
        <taxon>Neoptera</taxon>
        <taxon>Endopterygota</taxon>
        <taxon>Lepidoptera</taxon>
        <taxon>Glossata</taxon>
        <taxon>Ditrysia</taxon>
        <taxon>Tineoidea</taxon>
        <taxon>Psychidae</taxon>
        <taxon>Oiketicinae</taxon>
        <taxon>Eumeta</taxon>
    </lineage>
</organism>
<accession>A0A4C1XDX7</accession>